<keyword evidence="3 9" id="KW-0349">Heme</keyword>
<proteinExistence type="inferred from homology"/>
<evidence type="ECO:0000256" key="1">
    <source>
        <dbReference type="ARBA" id="ARBA00006100"/>
    </source>
</evidence>
<sequence>MIQSAYIHIPFCQKICHYCDFVKFFYDEQLADDYLLALEKEIATSLQGEKLKPRTIFIGGGTPTALTLKQLDKLMDIIDAHFDLSNCIEFSIEGNPGEFDGDKMELLKNRGIDRVSLGVQVFDDAMLEQLGRLHKKADVYNTINSLIRTGLDNVSLDLIYALPHQTVEHFHKTLDEALQFKLPHYSTYSLQIEPKTVFYNMHRQGQLHRPSNEEEAEMYELLRREMAKSGYRQYEISNFSKPGFESRHNLTYWSNEYYYGFGAGSHGYLPGKRVVNIRPIPAYIKEASASGNPVLQVEKIGRKEEIEEEMFLGLRRLEGVSKIHFKKRYGIDIDDLYREEIEYLQRKGWLRETADHIHLTDDGILFGNEAMAEFLLDETKMKKVHSR</sequence>
<dbReference type="PANTHER" id="PTHR13932:SF5">
    <property type="entry name" value="RADICAL S-ADENOSYL METHIONINE DOMAIN-CONTAINING PROTEIN 1, MITOCHONDRIAL"/>
    <property type="match status" value="1"/>
</dbReference>
<gene>
    <name evidence="11" type="primary">hemW</name>
    <name evidence="11" type="ORF">QR721_08105</name>
</gene>
<keyword evidence="5 9" id="KW-0479">Metal-binding</keyword>
<dbReference type="Pfam" id="PF06969">
    <property type="entry name" value="HemN_C"/>
    <property type="match status" value="1"/>
</dbReference>
<dbReference type="EMBL" id="CP129113">
    <property type="protein sequence ID" value="WLV23611.1"/>
    <property type="molecule type" value="Genomic_DNA"/>
</dbReference>
<evidence type="ECO:0000256" key="5">
    <source>
        <dbReference type="ARBA" id="ARBA00022723"/>
    </source>
</evidence>
<evidence type="ECO:0000259" key="10">
    <source>
        <dbReference type="PROSITE" id="PS51918"/>
    </source>
</evidence>
<dbReference type="InterPro" id="IPR013785">
    <property type="entry name" value="Aldolase_TIM"/>
</dbReference>
<dbReference type="SFLD" id="SFLDF00562">
    <property type="entry name" value="HemN-like__clustered_with_heat"/>
    <property type="match status" value="1"/>
</dbReference>
<evidence type="ECO:0000256" key="6">
    <source>
        <dbReference type="ARBA" id="ARBA00023004"/>
    </source>
</evidence>
<dbReference type="SFLD" id="SFLDF00288">
    <property type="entry name" value="HemN-like__clustered_with_nucl"/>
    <property type="match status" value="1"/>
</dbReference>
<evidence type="ECO:0000256" key="8">
    <source>
        <dbReference type="ARBA" id="ARBA00023186"/>
    </source>
</evidence>
<comment type="similarity">
    <text evidence="1">Belongs to the anaerobic coproporphyrinogen-III oxidase family. HemW subfamily.</text>
</comment>
<dbReference type="InterPro" id="IPR006638">
    <property type="entry name" value="Elp3/MiaA/NifB-like_rSAM"/>
</dbReference>
<dbReference type="InterPro" id="IPR010723">
    <property type="entry name" value="HemN_C"/>
</dbReference>
<feature type="domain" description="Radical SAM core" evidence="10">
    <location>
        <begin position="1"/>
        <end position="232"/>
    </location>
</feature>
<dbReference type="NCBIfam" id="TIGR00539">
    <property type="entry name" value="hemN_rel"/>
    <property type="match status" value="1"/>
</dbReference>
<dbReference type="Proteomes" id="UP001180087">
    <property type="component" value="Chromosome"/>
</dbReference>
<name>A0ABY9KSD5_9BACI</name>
<accession>A0ABY9KSD5</accession>
<evidence type="ECO:0000256" key="3">
    <source>
        <dbReference type="ARBA" id="ARBA00022617"/>
    </source>
</evidence>
<evidence type="ECO:0000313" key="12">
    <source>
        <dbReference type="Proteomes" id="UP001180087"/>
    </source>
</evidence>
<dbReference type="SFLD" id="SFLDG01065">
    <property type="entry name" value="anaerobic_coproporphyrinogen-I"/>
    <property type="match status" value="1"/>
</dbReference>
<dbReference type="InterPro" id="IPR004559">
    <property type="entry name" value="HemW-like"/>
</dbReference>
<dbReference type="CDD" id="cd01335">
    <property type="entry name" value="Radical_SAM"/>
    <property type="match status" value="1"/>
</dbReference>
<comment type="subcellular location">
    <subcellularLocation>
        <location evidence="9">Cytoplasm</location>
    </subcellularLocation>
</comment>
<dbReference type="InterPro" id="IPR034505">
    <property type="entry name" value="Coproporphyrinogen-III_oxidase"/>
</dbReference>
<evidence type="ECO:0000256" key="4">
    <source>
        <dbReference type="ARBA" id="ARBA00022691"/>
    </source>
</evidence>
<keyword evidence="6 9" id="KW-0408">Iron</keyword>
<keyword evidence="7 9" id="KW-0411">Iron-sulfur</keyword>
<dbReference type="InterPro" id="IPR007197">
    <property type="entry name" value="rSAM"/>
</dbReference>
<dbReference type="InterPro" id="IPR058240">
    <property type="entry name" value="rSAM_sf"/>
</dbReference>
<evidence type="ECO:0000313" key="11">
    <source>
        <dbReference type="EMBL" id="WLV23611.1"/>
    </source>
</evidence>
<organism evidence="11 12">
    <name type="scientific">Aciduricibacillus chroicocephali</name>
    <dbReference type="NCBI Taxonomy" id="3054939"/>
    <lineage>
        <taxon>Bacteria</taxon>
        <taxon>Bacillati</taxon>
        <taxon>Bacillota</taxon>
        <taxon>Bacilli</taxon>
        <taxon>Bacillales</taxon>
        <taxon>Bacillaceae</taxon>
        <taxon>Aciduricibacillus</taxon>
    </lineage>
</organism>
<keyword evidence="9" id="KW-0963">Cytoplasm</keyword>
<keyword evidence="12" id="KW-1185">Reference proteome</keyword>
<keyword evidence="8 9" id="KW-0143">Chaperone</keyword>
<comment type="function">
    <text evidence="9">Probably acts as a heme chaperone, transferring heme to an unknown acceptor. Binds one molecule of heme per monomer, possibly covalently. Binds 1 [4Fe-4S] cluster. The cluster is coordinated with 3 cysteines and an exchangeable S-adenosyl-L-methionine.</text>
</comment>
<dbReference type="PANTHER" id="PTHR13932">
    <property type="entry name" value="COPROPORPHYRINIGEN III OXIDASE"/>
    <property type="match status" value="1"/>
</dbReference>
<evidence type="ECO:0000256" key="9">
    <source>
        <dbReference type="RuleBase" id="RU364116"/>
    </source>
</evidence>
<dbReference type="SMART" id="SM00729">
    <property type="entry name" value="Elp3"/>
    <property type="match status" value="1"/>
</dbReference>
<evidence type="ECO:0000256" key="2">
    <source>
        <dbReference type="ARBA" id="ARBA00017228"/>
    </source>
</evidence>
<dbReference type="SFLD" id="SFLDS00029">
    <property type="entry name" value="Radical_SAM"/>
    <property type="match status" value="1"/>
</dbReference>
<evidence type="ECO:0000256" key="7">
    <source>
        <dbReference type="ARBA" id="ARBA00023014"/>
    </source>
</evidence>
<dbReference type="Pfam" id="PF04055">
    <property type="entry name" value="Radical_SAM"/>
    <property type="match status" value="1"/>
</dbReference>
<reference evidence="11" key="1">
    <citation type="submission" date="2023-06" db="EMBL/GenBank/DDBJ databases">
        <title>A Treasure from Seagulls: Isolation and Description of Aciduricobacillus qingdaonensis gen. nov., sp. nov., a Rare Obligately Uric Acid-utilizing Member in the Family Bacillaceae.</title>
        <authorList>
            <person name="Liu W."/>
            <person name="Wang B."/>
        </authorList>
    </citation>
    <scope>NUCLEOTIDE SEQUENCE</scope>
    <source>
        <strain evidence="11">44XB</strain>
    </source>
</reference>
<dbReference type="Gene3D" id="3.20.20.70">
    <property type="entry name" value="Aldolase class I"/>
    <property type="match status" value="1"/>
</dbReference>
<keyword evidence="4 9" id="KW-0949">S-adenosyl-L-methionine</keyword>
<dbReference type="RefSeq" id="WP_348025792.1">
    <property type="nucleotide sequence ID" value="NZ_CP129113.1"/>
</dbReference>
<dbReference type="SUPFAM" id="SSF102114">
    <property type="entry name" value="Radical SAM enzymes"/>
    <property type="match status" value="1"/>
</dbReference>
<protein>
    <recommendedName>
        <fullName evidence="2 9">Heme chaperone HemW</fullName>
    </recommendedName>
</protein>
<dbReference type="PROSITE" id="PS51918">
    <property type="entry name" value="RADICAL_SAM"/>
    <property type="match status" value="1"/>
</dbReference>
<keyword evidence="9" id="KW-0004">4Fe-4S</keyword>